<keyword evidence="6" id="KW-0326">Glycosidase</keyword>
<evidence type="ECO:0000256" key="3">
    <source>
        <dbReference type="ARBA" id="ARBA00012744"/>
    </source>
</evidence>
<proteinExistence type="inferred from homology"/>
<dbReference type="Gene3D" id="2.60.120.260">
    <property type="entry name" value="Galactose-binding domain-like"/>
    <property type="match status" value="1"/>
</dbReference>
<dbReference type="InterPro" id="IPR036962">
    <property type="entry name" value="Glyco_hydro_3_N_sf"/>
</dbReference>
<comment type="similarity">
    <text evidence="2">Belongs to the glycosyl hydrolase 3 family.</text>
</comment>
<dbReference type="InterPro" id="IPR001764">
    <property type="entry name" value="Glyco_hydro_3_N"/>
</dbReference>
<dbReference type="EMBL" id="CP143813">
    <property type="protein sequence ID" value="WVO23382.1"/>
    <property type="molecule type" value="Genomic_DNA"/>
</dbReference>
<feature type="domain" description="Glycoside hydrolase family 3 N-terminal" evidence="7">
    <location>
        <begin position="8"/>
        <end position="121"/>
    </location>
</feature>
<keyword evidence="5" id="KW-0119">Carbohydrate metabolism</keyword>
<sequence>MGQDAIIGERALREVYLRPFHIAQARANPWSYMTSYNKLNGTHCAEHPWLLKDLLRKECGFDGLVMSDWMGTYSVSEAINAGLDLEMSGKARWRQRQLVWQMVNAHKILPATIDERVINLLRWVPKMATLNPDIVYERDDRKEWTRNADREADATMKIAVLPIKRGKVAVIGPNAKNSVITGGGSARLRPSWRVTPWEGLVNNKPDDIELSYALGCKGSKFLPIFGPEFTSMDGETPGSFDLLHYAIDASGKQASKPAVSQVWHNSDIMLADFRRPDIGEDYFTEVHALFTAPITGLGIPKLVSRNEHLHSFFGNGGNGTVFTVAVEKGKVYKF</sequence>
<dbReference type="Gene3D" id="3.40.50.1700">
    <property type="entry name" value="Glycoside hydrolase family 3 C-terminal domain"/>
    <property type="match status" value="1"/>
</dbReference>
<accession>A0ABZ2AY81</accession>
<evidence type="ECO:0000256" key="4">
    <source>
        <dbReference type="ARBA" id="ARBA00022801"/>
    </source>
</evidence>
<evidence type="ECO:0000313" key="9">
    <source>
        <dbReference type="Proteomes" id="UP001432216"/>
    </source>
</evidence>
<evidence type="ECO:0000256" key="2">
    <source>
        <dbReference type="ARBA" id="ARBA00005336"/>
    </source>
</evidence>
<evidence type="ECO:0000259" key="7">
    <source>
        <dbReference type="Pfam" id="PF00933"/>
    </source>
</evidence>
<dbReference type="PANTHER" id="PTHR42715:SF10">
    <property type="entry name" value="BETA-GLUCOSIDASE"/>
    <property type="match status" value="1"/>
</dbReference>
<keyword evidence="4" id="KW-0378">Hydrolase</keyword>
<keyword evidence="9" id="KW-1185">Reference proteome</keyword>
<dbReference type="Gene3D" id="3.20.20.300">
    <property type="entry name" value="Glycoside hydrolase, family 3, N-terminal domain"/>
    <property type="match status" value="1"/>
</dbReference>
<name>A0ABZ2AY81_9TREE</name>
<evidence type="ECO:0000256" key="6">
    <source>
        <dbReference type="ARBA" id="ARBA00023295"/>
    </source>
</evidence>
<dbReference type="InterPro" id="IPR017853">
    <property type="entry name" value="GH"/>
</dbReference>
<dbReference type="RefSeq" id="XP_064722621.1">
    <property type="nucleotide sequence ID" value="XM_064866549.1"/>
</dbReference>
<evidence type="ECO:0000313" key="8">
    <source>
        <dbReference type="EMBL" id="WVO23382.1"/>
    </source>
</evidence>
<dbReference type="EC" id="3.2.1.21" evidence="3"/>
<dbReference type="InterPro" id="IPR036881">
    <property type="entry name" value="Glyco_hydro_3_C_sf"/>
</dbReference>
<protein>
    <recommendedName>
        <fullName evidence="3">beta-glucosidase</fullName>
        <ecNumber evidence="3">3.2.1.21</ecNumber>
    </recommendedName>
</protein>
<dbReference type="Proteomes" id="UP001432216">
    <property type="component" value="Chromosome 8"/>
</dbReference>
<dbReference type="GeneID" id="89991505"/>
<evidence type="ECO:0000256" key="1">
    <source>
        <dbReference type="ARBA" id="ARBA00000448"/>
    </source>
</evidence>
<dbReference type="InterPro" id="IPR019800">
    <property type="entry name" value="Glyco_hydro_3_AS"/>
</dbReference>
<evidence type="ECO:0000256" key="5">
    <source>
        <dbReference type="ARBA" id="ARBA00023277"/>
    </source>
</evidence>
<dbReference type="InterPro" id="IPR050288">
    <property type="entry name" value="Cellulose_deg_GH3"/>
</dbReference>
<comment type="catalytic activity">
    <reaction evidence="1">
        <text>Hydrolysis of terminal, non-reducing beta-D-glucosyl residues with release of beta-D-glucose.</text>
        <dbReference type="EC" id="3.2.1.21"/>
    </reaction>
</comment>
<dbReference type="PROSITE" id="PS00775">
    <property type="entry name" value="GLYCOSYL_HYDROL_F3"/>
    <property type="match status" value="1"/>
</dbReference>
<reference evidence="8 9" key="1">
    <citation type="submission" date="2024-01" db="EMBL/GenBank/DDBJ databases">
        <title>Comparative genomics of Cryptococcus and Kwoniella reveals pathogenesis evolution and contrasting modes of karyotype evolution via chromosome fusion or intercentromeric recombination.</title>
        <authorList>
            <person name="Coelho M.A."/>
            <person name="David-Palma M."/>
            <person name="Shea T."/>
            <person name="Bowers K."/>
            <person name="McGinley-Smith S."/>
            <person name="Mohammad A.W."/>
            <person name="Gnirke A."/>
            <person name="Yurkov A.M."/>
            <person name="Nowrousian M."/>
            <person name="Sun S."/>
            <person name="Cuomo C.A."/>
            <person name="Heitman J."/>
        </authorList>
    </citation>
    <scope>NUCLEOTIDE SEQUENCE [LARGE SCALE GENOMIC DNA]</scope>
    <source>
        <strain evidence="8 9">7685027</strain>
    </source>
</reference>
<dbReference type="SUPFAM" id="SSF52279">
    <property type="entry name" value="Beta-D-glucan exohydrolase, C-terminal domain"/>
    <property type="match status" value="1"/>
</dbReference>
<organism evidence="8 9">
    <name type="scientific">Cryptococcus decagattii</name>
    <dbReference type="NCBI Taxonomy" id="1859122"/>
    <lineage>
        <taxon>Eukaryota</taxon>
        <taxon>Fungi</taxon>
        <taxon>Dikarya</taxon>
        <taxon>Basidiomycota</taxon>
        <taxon>Agaricomycotina</taxon>
        <taxon>Tremellomycetes</taxon>
        <taxon>Tremellales</taxon>
        <taxon>Cryptococcaceae</taxon>
        <taxon>Cryptococcus</taxon>
        <taxon>Cryptococcus gattii species complex</taxon>
    </lineage>
</organism>
<dbReference type="Pfam" id="PF00933">
    <property type="entry name" value="Glyco_hydro_3"/>
    <property type="match status" value="1"/>
</dbReference>
<dbReference type="SUPFAM" id="SSF51445">
    <property type="entry name" value="(Trans)glycosidases"/>
    <property type="match status" value="1"/>
</dbReference>
<gene>
    <name evidence="8" type="ORF">IAS62_004734</name>
</gene>
<dbReference type="PANTHER" id="PTHR42715">
    <property type="entry name" value="BETA-GLUCOSIDASE"/>
    <property type="match status" value="1"/>
</dbReference>